<dbReference type="RefSeq" id="WP_338248266.1">
    <property type="nucleotide sequence ID" value="NZ_AP028907.1"/>
</dbReference>
<dbReference type="InterPro" id="IPR002716">
    <property type="entry name" value="PIN_dom"/>
</dbReference>
<dbReference type="Proteomes" id="UP001341135">
    <property type="component" value="Chromosome"/>
</dbReference>
<sequence>MKRIHLLNWIKDRFIVLDIDEKVFDEAKKISVKYRLLPNDALVAAAARLHGIQKIATLDNDFRRVDFIEVIDL</sequence>
<dbReference type="EMBL" id="AP028907">
    <property type="protein sequence ID" value="BES81665.1"/>
    <property type="molecule type" value="Genomic_DNA"/>
</dbReference>
<feature type="domain" description="PIN" evidence="1">
    <location>
        <begin position="11"/>
        <end position="67"/>
    </location>
</feature>
<name>A0ABM8IZM5_9CREN</name>
<protein>
    <recommendedName>
        <fullName evidence="1">PIN domain-containing protein</fullName>
    </recommendedName>
</protein>
<proteinExistence type="predicted"/>
<dbReference type="PANTHER" id="PTHR39677:SF4">
    <property type="entry name" value="RIBONUCLEASE VAPC6"/>
    <property type="match status" value="1"/>
</dbReference>
<evidence type="ECO:0000259" key="1">
    <source>
        <dbReference type="Pfam" id="PF01850"/>
    </source>
</evidence>
<dbReference type="Gene3D" id="3.40.50.1010">
    <property type="entry name" value="5'-nuclease"/>
    <property type="match status" value="1"/>
</dbReference>
<organism evidence="2 3">
    <name type="scientific">Pyrodictium abyssi</name>
    <dbReference type="NCBI Taxonomy" id="54256"/>
    <lineage>
        <taxon>Archaea</taxon>
        <taxon>Thermoproteota</taxon>
        <taxon>Thermoprotei</taxon>
        <taxon>Desulfurococcales</taxon>
        <taxon>Pyrodictiaceae</taxon>
        <taxon>Pyrodictium</taxon>
    </lineage>
</organism>
<dbReference type="GeneID" id="89289249"/>
<accession>A0ABM8IZM5</accession>
<keyword evidence="3" id="KW-1185">Reference proteome</keyword>
<evidence type="ECO:0000313" key="3">
    <source>
        <dbReference type="Proteomes" id="UP001341135"/>
    </source>
</evidence>
<dbReference type="PANTHER" id="PTHR39677">
    <property type="entry name" value="RIBONUCLEASE VAPC6"/>
    <property type="match status" value="1"/>
</dbReference>
<dbReference type="SUPFAM" id="SSF88723">
    <property type="entry name" value="PIN domain-like"/>
    <property type="match status" value="1"/>
</dbReference>
<dbReference type="Pfam" id="PF01850">
    <property type="entry name" value="PIN"/>
    <property type="match status" value="1"/>
</dbReference>
<evidence type="ECO:0000313" key="2">
    <source>
        <dbReference type="EMBL" id="BES81665.1"/>
    </source>
</evidence>
<reference evidence="2 3" key="1">
    <citation type="submission" date="2023-09" db="EMBL/GenBank/DDBJ databases">
        <title>Pyrofollis japonicus gen. nov. sp. nov., a novel member of the family Pyrodictiaceae isolated from the Iheya North hydrothermal field.</title>
        <authorList>
            <person name="Miyazaki U."/>
            <person name="Sanari M."/>
            <person name="Tame A."/>
            <person name="Kitajima M."/>
            <person name="Okamoto A."/>
            <person name="Sawayama S."/>
            <person name="Miyazaki J."/>
            <person name="Takai K."/>
            <person name="Nakagawa S."/>
        </authorList>
    </citation>
    <scope>NUCLEOTIDE SEQUENCE [LARGE SCALE GENOMIC DNA]</scope>
    <source>
        <strain evidence="2 3">AV2</strain>
    </source>
</reference>
<dbReference type="InterPro" id="IPR029060">
    <property type="entry name" value="PIN-like_dom_sf"/>
</dbReference>
<gene>
    <name evidence="2" type="ORF">PABY_12320</name>
</gene>